<evidence type="ECO:0000256" key="6">
    <source>
        <dbReference type="ARBA" id="ARBA00022670"/>
    </source>
</evidence>
<dbReference type="SUPFAM" id="SSF52743">
    <property type="entry name" value="Subtilisin-like"/>
    <property type="match status" value="1"/>
</dbReference>
<evidence type="ECO:0000256" key="9">
    <source>
        <dbReference type="ARBA" id="ARBA00022825"/>
    </source>
</evidence>
<dbReference type="GO" id="GO:0006508">
    <property type="term" value="P:proteolysis"/>
    <property type="evidence" value="ECO:0007669"/>
    <property type="project" value="UniProtKB-KW"/>
</dbReference>
<keyword evidence="14" id="KW-1185">Reference proteome</keyword>
<feature type="active site" description="Charge relay system" evidence="10">
    <location>
        <position position="570"/>
    </location>
</feature>
<keyword evidence="4" id="KW-0052">Apoplast</keyword>
<sequence>MASLLQLLHLIFSISFLLVCGIATSNYQTPKPYVVYMGSTSSSNNELGSDQVAESAYMQLLSSIIPSEDQNERRSLIHHYNYAFKGFSAMLTENEASILSAAGHPDIVSVFPDSVLQLHTTRSWDFLETETGILRASATYNKHVSSDVIIGMIDTGIWPECPSFNDKGIGEIPSRWKGVCIEGHDFKLSNCNRKLIGARYYPTPEMNSINGSKMSPAAGKTSSGSPRDYVDHGTHTASTAGGFPVVNASYYGLAGGTARGGFPSARIASYKACSKVGCSSSSLLKAFDDALKDGVDIISVSIGADNFFLSDYKNDPIAIGAFHAENMGVMVACSGGNDGPFSHTIKNTAPWIFTVAASSIDRDFRSTIQLGNGKTFRGSAINLSNLTKKRTYPLVFGKDIASNFTPTYEARNCRPGSLDPEKAAGKIVVCVDNDPSISRNIKKLVVEDMEAIGIIFISEAEKDVPYDSGTFPFVQVGSVEGLQILNYINSTKDPRATILPTVEIPRYKPAPVVAYFSSRGPAQQAENILKPDIMAPGVAILAGTIPRTDEPGSVPVGKKPAQFAIRSGTSMSCPHVTGAASLIKSVHPGWTPSMIKSALMTTATVRDNVGKPLTKGSGKSANPHEMGAGEISPLKALHPGLVFETTTTDYLRFLCYYGYSEKDIRSISNTNFSCPSNSIKELISDINYPSISIANLSRNQTAAKTIQRTVTNVGLSNATYIAKVHAPVGLVVDVFPQKLVFLKGVTKLSYNVSFFGKTAPSGYNFGSLTWFDGRHSVRTVFTVNVHD</sequence>
<evidence type="ECO:0000259" key="13">
    <source>
        <dbReference type="Pfam" id="PF17766"/>
    </source>
</evidence>
<evidence type="ECO:0000259" key="11">
    <source>
        <dbReference type="Pfam" id="PF00082"/>
    </source>
</evidence>
<dbReference type="GO" id="GO:0004252">
    <property type="term" value="F:serine-type endopeptidase activity"/>
    <property type="evidence" value="ECO:0000318"/>
    <property type="project" value="GO_Central"/>
</dbReference>
<dbReference type="InterPro" id="IPR023828">
    <property type="entry name" value="Peptidase_S8_Ser-AS"/>
</dbReference>
<comment type="similarity">
    <text evidence="3 10">Belongs to the peptidase S8 family.</text>
</comment>
<reference evidence="15" key="1">
    <citation type="submission" date="2025-08" db="UniProtKB">
        <authorList>
            <consortium name="RefSeq"/>
        </authorList>
    </citation>
    <scope>IDENTIFICATION</scope>
    <source>
        <tissue evidence="15">Leaves</tissue>
    </source>
</reference>
<feature type="active site" description="Charge relay system" evidence="10">
    <location>
        <position position="232"/>
    </location>
</feature>
<evidence type="ECO:0000256" key="1">
    <source>
        <dbReference type="ARBA" id="ARBA00002076"/>
    </source>
</evidence>
<dbReference type="InterPro" id="IPR037045">
    <property type="entry name" value="S8pro/Inhibitor_I9_sf"/>
</dbReference>
<keyword evidence="9 10" id="KW-0720">Serine protease</keyword>
<feature type="domain" description="Subtilisin-like protease fibronectin type-III" evidence="13">
    <location>
        <begin position="685"/>
        <end position="783"/>
    </location>
</feature>
<keyword evidence="5" id="KW-0964">Secreted</keyword>
<evidence type="ECO:0000256" key="8">
    <source>
        <dbReference type="ARBA" id="ARBA00022801"/>
    </source>
</evidence>
<dbReference type="OrthoDB" id="10256524at2759"/>
<dbReference type="KEGG" id="jre:108980176"/>
<accession>A0A6P9E0D3</accession>
<dbReference type="GO" id="GO:0009610">
    <property type="term" value="P:response to symbiotic fungus"/>
    <property type="evidence" value="ECO:0007669"/>
    <property type="project" value="UniProtKB-ARBA"/>
</dbReference>
<dbReference type="CDD" id="cd02120">
    <property type="entry name" value="PA_subtilisin_like"/>
    <property type="match status" value="1"/>
</dbReference>
<dbReference type="CDD" id="cd04852">
    <property type="entry name" value="Peptidases_S8_3"/>
    <property type="match status" value="1"/>
</dbReference>
<evidence type="ECO:0000259" key="12">
    <source>
        <dbReference type="Pfam" id="PF05922"/>
    </source>
</evidence>
<dbReference type="Gramene" id="Jr14_02440_p1">
    <property type="protein sequence ID" value="cds.Jr14_02440_p1"/>
    <property type="gene ID" value="Jr14_02440"/>
</dbReference>
<dbReference type="InterPro" id="IPR015500">
    <property type="entry name" value="Peptidase_S8_subtilisin-rel"/>
</dbReference>
<dbReference type="InterPro" id="IPR041469">
    <property type="entry name" value="Subtilisin-like_FN3"/>
</dbReference>
<keyword evidence="8 10" id="KW-0378">Hydrolase</keyword>
<evidence type="ECO:0000256" key="7">
    <source>
        <dbReference type="ARBA" id="ARBA00022729"/>
    </source>
</evidence>
<dbReference type="Gene3D" id="2.60.40.2310">
    <property type="match status" value="1"/>
</dbReference>
<dbReference type="AlphaFoldDB" id="A0A6P9E0D3"/>
<dbReference type="Gene3D" id="3.30.70.80">
    <property type="entry name" value="Peptidase S8 propeptide/proteinase inhibitor I9"/>
    <property type="match status" value="1"/>
</dbReference>
<dbReference type="RefSeq" id="XP_035540959.1">
    <property type="nucleotide sequence ID" value="XM_035685066.1"/>
</dbReference>
<dbReference type="InterPro" id="IPR034197">
    <property type="entry name" value="Peptidases_S8_3"/>
</dbReference>
<dbReference type="PANTHER" id="PTHR10795">
    <property type="entry name" value="PROPROTEIN CONVERTASE SUBTILISIN/KEXIN"/>
    <property type="match status" value="1"/>
</dbReference>
<dbReference type="GeneID" id="108980176"/>
<dbReference type="FunFam" id="3.50.30.30:FF:000005">
    <property type="entry name" value="subtilisin-like protease SBT1.5"/>
    <property type="match status" value="1"/>
</dbReference>
<comment type="function">
    <text evidence="1">Required for arbuscular mycorrhiza (AM) development during AM symbiosis with AM fungi (e.g. Glomeromycota intraradices).</text>
</comment>
<dbReference type="PROSITE" id="PS00138">
    <property type="entry name" value="SUBTILASE_SER"/>
    <property type="match status" value="1"/>
</dbReference>
<comment type="subcellular location">
    <subcellularLocation>
        <location evidence="2">Secreted</location>
        <location evidence="2">Extracellular space</location>
        <location evidence="2">Apoplast</location>
    </subcellularLocation>
</comment>
<feature type="domain" description="Inhibitor I9" evidence="12">
    <location>
        <begin position="33"/>
        <end position="119"/>
    </location>
</feature>
<dbReference type="Proteomes" id="UP000235220">
    <property type="component" value="Chromosome 14"/>
</dbReference>
<dbReference type="PRINTS" id="PR00723">
    <property type="entry name" value="SUBTILISIN"/>
</dbReference>
<dbReference type="Gene3D" id="3.40.50.200">
    <property type="entry name" value="Peptidase S8/S53 domain"/>
    <property type="match status" value="1"/>
</dbReference>
<dbReference type="GO" id="GO:0005576">
    <property type="term" value="C:extracellular region"/>
    <property type="evidence" value="ECO:0000318"/>
    <property type="project" value="GO_Central"/>
</dbReference>
<gene>
    <name evidence="15" type="primary">LOC108980176</name>
</gene>
<keyword evidence="7" id="KW-0732">Signal</keyword>
<protein>
    <submittedName>
        <fullName evidence="15">CO(2)-response secreted protease-like isoform X1</fullName>
    </submittedName>
</protein>
<evidence type="ECO:0000256" key="3">
    <source>
        <dbReference type="ARBA" id="ARBA00011073"/>
    </source>
</evidence>
<evidence type="ECO:0000256" key="5">
    <source>
        <dbReference type="ARBA" id="ARBA00022525"/>
    </source>
</evidence>
<feature type="active site" description="Charge relay system" evidence="10">
    <location>
        <position position="154"/>
    </location>
</feature>
<dbReference type="InterPro" id="IPR010259">
    <property type="entry name" value="S8pro/Inhibitor_I9"/>
</dbReference>
<keyword evidence="6 10" id="KW-0645">Protease</keyword>
<dbReference type="Gene3D" id="3.50.30.30">
    <property type="match status" value="1"/>
</dbReference>
<dbReference type="GO" id="GO:0048046">
    <property type="term" value="C:apoplast"/>
    <property type="evidence" value="ECO:0007669"/>
    <property type="project" value="UniProtKB-SubCell"/>
</dbReference>
<dbReference type="GO" id="GO:0009609">
    <property type="term" value="P:response to symbiotic bacterium"/>
    <property type="evidence" value="ECO:0007669"/>
    <property type="project" value="UniProtKB-ARBA"/>
</dbReference>
<proteinExistence type="inferred from homology"/>
<dbReference type="Pfam" id="PF05922">
    <property type="entry name" value="Inhibitor_I9"/>
    <property type="match status" value="1"/>
</dbReference>
<feature type="domain" description="Peptidase S8/S53" evidence="11">
    <location>
        <begin position="146"/>
        <end position="627"/>
    </location>
</feature>
<evidence type="ECO:0000313" key="14">
    <source>
        <dbReference type="Proteomes" id="UP000235220"/>
    </source>
</evidence>
<dbReference type="PROSITE" id="PS51892">
    <property type="entry name" value="SUBTILASE"/>
    <property type="match status" value="1"/>
</dbReference>
<evidence type="ECO:0000256" key="2">
    <source>
        <dbReference type="ARBA" id="ARBA00004271"/>
    </source>
</evidence>
<evidence type="ECO:0000313" key="15">
    <source>
        <dbReference type="RefSeq" id="XP_035540959.1"/>
    </source>
</evidence>
<evidence type="ECO:0000256" key="4">
    <source>
        <dbReference type="ARBA" id="ARBA00022523"/>
    </source>
</evidence>
<dbReference type="InterPro" id="IPR036852">
    <property type="entry name" value="Peptidase_S8/S53_dom_sf"/>
</dbReference>
<dbReference type="Pfam" id="PF00082">
    <property type="entry name" value="Peptidase_S8"/>
    <property type="match status" value="1"/>
</dbReference>
<dbReference type="InterPro" id="IPR000209">
    <property type="entry name" value="Peptidase_S8/S53_dom"/>
</dbReference>
<organism evidence="14 15">
    <name type="scientific">Juglans regia</name>
    <name type="common">English walnut</name>
    <dbReference type="NCBI Taxonomy" id="51240"/>
    <lineage>
        <taxon>Eukaryota</taxon>
        <taxon>Viridiplantae</taxon>
        <taxon>Streptophyta</taxon>
        <taxon>Embryophyta</taxon>
        <taxon>Tracheophyta</taxon>
        <taxon>Spermatophyta</taxon>
        <taxon>Magnoliopsida</taxon>
        <taxon>eudicotyledons</taxon>
        <taxon>Gunneridae</taxon>
        <taxon>Pentapetalae</taxon>
        <taxon>rosids</taxon>
        <taxon>fabids</taxon>
        <taxon>Fagales</taxon>
        <taxon>Juglandaceae</taxon>
        <taxon>Juglans</taxon>
    </lineage>
</organism>
<dbReference type="FunFam" id="3.40.50.200:FF:000006">
    <property type="entry name" value="Subtilisin-like protease SBT1.5"/>
    <property type="match status" value="1"/>
</dbReference>
<dbReference type="InterPro" id="IPR045051">
    <property type="entry name" value="SBT"/>
</dbReference>
<name>A0A6P9E0D3_JUGRE</name>
<evidence type="ECO:0000256" key="10">
    <source>
        <dbReference type="PROSITE-ProRule" id="PRU01240"/>
    </source>
</evidence>
<dbReference type="Pfam" id="PF17766">
    <property type="entry name" value="fn3_6"/>
    <property type="match status" value="1"/>
</dbReference>